<sequence length="27" mass="3066">MWPVGDRDRKKGKIKSTHDLEINGAVD</sequence>
<evidence type="ECO:0000313" key="2">
    <source>
        <dbReference type="EMBL" id="JAE32253.1"/>
    </source>
</evidence>
<reference evidence="2" key="1">
    <citation type="submission" date="2014-09" db="EMBL/GenBank/DDBJ databases">
        <authorList>
            <person name="Magalhaes I.L.F."/>
            <person name="Oliveira U."/>
            <person name="Santos F.R."/>
            <person name="Vidigal T.H.D.A."/>
            <person name="Brescovit A.D."/>
            <person name="Santos A.J."/>
        </authorList>
    </citation>
    <scope>NUCLEOTIDE SEQUENCE</scope>
    <source>
        <tissue evidence="2">Shoot tissue taken approximately 20 cm above the soil surface</tissue>
    </source>
</reference>
<evidence type="ECO:0000256" key="1">
    <source>
        <dbReference type="SAM" id="MobiDB-lite"/>
    </source>
</evidence>
<name>A0A0A9HH62_ARUDO</name>
<accession>A0A0A9HH62</accession>
<reference evidence="2" key="2">
    <citation type="journal article" date="2015" name="Data Brief">
        <title>Shoot transcriptome of the giant reed, Arundo donax.</title>
        <authorList>
            <person name="Barrero R.A."/>
            <person name="Guerrero F.D."/>
            <person name="Moolhuijzen P."/>
            <person name="Goolsby J.A."/>
            <person name="Tidwell J."/>
            <person name="Bellgard S.E."/>
            <person name="Bellgard M.I."/>
        </authorList>
    </citation>
    <scope>NUCLEOTIDE SEQUENCE</scope>
    <source>
        <tissue evidence="2">Shoot tissue taken approximately 20 cm above the soil surface</tissue>
    </source>
</reference>
<dbReference type="AlphaFoldDB" id="A0A0A9HH62"/>
<proteinExistence type="predicted"/>
<dbReference type="EMBL" id="GBRH01165643">
    <property type="protein sequence ID" value="JAE32253.1"/>
    <property type="molecule type" value="Transcribed_RNA"/>
</dbReference>
<organism evidence="2">
    <name type="scientific">Arundo donax</name>
    <name type="common">Giant reed</name>
    <name type="synonym">Donax arundinaceus</name>
    <dbReference type="NCBI Taxonomy" id="35708"/>
    <lineage>
        <taxon>Eukaryota</taxon>
        <taxon>Viridiplantae</taxon>
        <taxon>Streptophyta</taxon>
        <taxon>Embryophyta</taxon>
        <taxon>Tracheophyta</taxon>
        <taxon>Spermatophyta</taxon>
        <taxon>Magnoliopsida</taxon>
        <taxon>Liliopsida</taxon>
        <taxon>Poales</taxon>
        <taxon>Poaceae</taxon>
        <taxon>PACMAD clade</taxon>
        <taxon>Arundinoideae</taxon>
        <taxon>Arundineae</taxon>
        <taxon>Arundo</taxon>
    </lineage>
</organism>
<feature type="region of interest" description="Disordered" evidence="1">
    <location>
        <begin position="1"/>
        <end position="27"/>
    </location>
</feature>
<protein>
    <submittedName>
        <fullName evidence="2">Uncharacterized protein</fullName>
    </submittedName>
</protein>